<protein>
    <submittedName>
        <fullName evidence="2">Uncharacterized protein</fullName>
    </submittedName>
</protein>
<keyword evidence="1" id="KW-0812">Transmembrane</keyword>
<proteinExistence type="predicted"/>
<keyword evidence="1" id="KW-0472">Membrane</keyword>
<keyword evidence="1" id="KW-1133">Transmembrane helix</keyword>
<name>A0A7X0BSS3_9PSED</name>
<feature type="transmembrane region" description="Helical" evidence="1">
    <location>
        <begin position="237"/>
        <end position="256"/>
    </location>
</feature>
<evidence type="ECO:0000256" key="1">
    <source>
        <dbReference type="SAM" id="Phobius"/>
    </source>
</evidence>
<dbReference type="Proteomes" id="UP000557193">
    <property type="component" value="Unassembled WGS sequence"/>
</dbReference>
<dbReference type="AlphaFoldDB" id="A0A7X0BSS3"/>
<reference evidence="2 3" key="1">
    <citation type="submission" date="2020-08" db="EMBL/GenBank/DDBJ databases">
        <title>Functional genomics of gut bacteria from endangered species of beetles.</title>
        <authorList>
            <person name="Carlos-Shanley C."/>
        </authorList>
    </citation>
    <scope>NUCLEOTIDE SEQUENCE [LARGE SCALE GENOMIC DNA]</scope>
    <source>
        <strain evidence="2 3">S00202</strain>
    </source>
</reference>
<sequence length="339" mass="38343">MPIGTEEAYNESRSALERIQNFDINSLPRENDLGTQLNFKNAIPPAQALIDLYRRLSLQALEDFPDNILTTIRDHANSTYNLFDQINKFDVAQNNPQQIRQSIIDQLKNAYPNTFQALHPYISYSLHRSADFQRLDTQARATLQAVEDKANEFSERMSSQETEANRILGEIRKVAAEEGVTQQAAHFRAESDLHDSKAEEWRKKTVQIAILLGIFAIASMFIHKIPFLRPETIYDNIQLSISKILIFGVITYMLFLSARNFLNHRHNAIVNKHRQNALMTHRALVDGSTDGGARDAIMVQAASCIFAPQPTGYTQSSDNDVSTPRSVVEILSKQISPNT</sequence>
<organism evidence="2 3">
    <name type="scientific">Pseudomonas fluvialis</name>
    <dbReference type="NCBI Taxonomy" id="1793966"/>
    <lineage>
        <taxon>Bacteria</taxon>
        <taxon>Pseudomonadati</taxon>
        <taxon>Pseudomonadota</taxon>
        <taxon>Gammaproteobacteria</taxon>
        <taxon>Pseudomonadales</taxon>
        <taxon>Pseudomonadaceae</taxon>
        <taxon>Pseudomonas</taxon>
    </lineage>
</organism>
<evidence type="ECO:0000313" key="2">
    <source>
        <dbReference type="EMBL" id="MBB6341992.1"/>
    </source>
</evidence>
<gene>
    <name evidence="2" type="ORF">HNP49_002160</name>
</gene>
<keyword evidence="3" id="KW-1185">Reference proteome</keyword>
<evidence type="ECO:0000313" key="3">
    <source>
        <dbReference type="Proteomes" id="UP000557193"/>
    </source>
</evidence>
<dbReference type="RefSeq" id="WP_184683158.1">
    <property type="nucleotide sequence ID" value="NZ_JACHLL010000003.1"/>
</dbReference>
<accession>A0A7X0BSS3</accession>
<comment type="caution">
    <text evidence="2">The sequence shown here is derived from an EMBL/GenBank/DDBJ whole genome shotgun (WGS) entry which is preliminary data.</text>
</comment>
<feature type="transmembrane region" description="Helical" evidence="1">
    <location>
        <begin position="206"/>
        <end position="225"/>
    </location>
</feature>
<dbReference type="EMBL" id="JACHLL010000003">
    <property type="protein sequence ID" value="MBB6341992.1"/>
    <property type="molecule type" value="Genomic_DNA"/>
</dbReference>